<dbReference type="GO" id="GO:0016987">
    <property type="term" value="F:sigma factor activity"/>
    <property type="evidence" value="ECO:0007669"/>
    <property type="project" value="UniProtKB-KW"/>
</dbReference>
<dbReference type="RefSeq" id="WP_068912389.1">
    <property type="nucleotide sequence ID" value="NZ_MBEW02000006.1"/>
</dbReference>
<dbReference type="Pfam" id="PF08281">
    <property type="entry name" value="Sigma70_r4_2"/>
    <property type="match status" value="1"/>
</dbReference>
<comment type="caution">
    <text evidence="6">The sequence shown here is derived from an EMBL/GenBank/DDBJ whole genome shotgun (WGS) entry which is preliminary data.</text>
</comment>
<keyword evidence="3" id="KW-0238">DNA-binding</keyword>
<evidence type="ECO:0000256" key="3">
    <source>
        <dbReference type="ARBA" id="ARBA00023125"/>
    </source>
</evidence>
<dbReference type="STRING" id="1871336.BBG48_02070"/>
<name>A0A371ILZ8_9FIRM</name>
<accession>A0A371ILZ8</accession>
<evidence type="ECO:0000313" key="6">
    <source>
        <dbReference type="EMBL" id="RDY21519.1"/>
    </source>
</evidence>
<evidence type="ECO:0000256" key="2">
    <source>
        <dbReference type="ARBA" id="ARBA00023082"/>
    </source>
</evidence>
<dbReference type="PANTHER" id="PTHR43133">
    <property type="entry name" value="RNA POLYMERASE ECF-TYPE SIGMA FACTO"/>
    <property type="match status" value="1"/>
</dbReference>
<evidence type="ECO:0000256" key="4">
    <source>
        <dbReference type="ARBA" id="ARBA00023163"/>
    </source>
</evidence>
<dbReference type="NCBIfam" id="TIGR02937">
    <property type="entry name" value="sigma70-ECF"/>
    <property type="match status" value="1"/>
</dbReference>
<dbReference type="Gene3D" id="1.10.10.10">
    <property type="entry name" value="Winged helix-like DNA-binding domain superfamily/Winged helix DNA-binding domain"/>
    <property type="match status" value="1"/>
</dbReference>
<evidence type="ECO:0000313" key="7">
    <source>
        <dbReference type="Proteomes" id="UP000093352"/>
    </source>
</evidence>
<keyword evidence="2" id="KW-0731">Sigma factor</keyword>
<organism evidence="6 7">
    <name type="scientific">Criibacterium bergeronii</name>
    <dbReference type="NCBI Taxonomy" id="1871336"/>
    <lineage>
        <taxon>Bacteria</taxon>
        <taxon>Bacillati</taxon>
        <taxon>Bacillota</taxon>
        <taxon>Clostridia</taxon>
        <taxon>Peptostreptococcales</taxon>
        <taxon>Filifactoraceae</taxon>
        <taxon>Criibacterium</taxon>
    </lineage>
</organism>
<dbReference type="Proteomes" id="UP000093352">
    <property type="component" value="Unassembled WGS sequence"/>
</dbReference>
<dbReference type="EMBL" id="MBEW02000006">
    <property type="protein sequence ID" value="RDY21519.1"/>
    <property type="molecule type" value="Genomic_DNA"/>
</dbReference>
<dbReference type="InterPro" id="IPR013324">
    <property type="entry name" value="RNA_pol_sigma_r3/r4-like"/>
</dbReference>
<keyword evidence="7" id="KW-1185">Reference proteome</keyword>
<dbReference type="InterPro" id="IPR013249">
    <property type="entry name" value="RNA_pol_sigma70_r4_t2"/>
</dbReference>
<dbReference type="InterPro" id="IPR036388">
    <property type="entry name" value="WH-like_DNA-bd_sf"/>
</dbReference>
<feature type="domain" description="RNA polymerase sigma factor 70 region 4 type 2" evidence="5">
    <location>
        <begin position="83"/>
        <end position="126"/>
    </location>
</feature>
<keyword evidence="1" id="KW-0805">Transcription regulation</keyword>
<dbReference type="InterPro" id="IPR014284">
    <property type="entry name" value="RNA_pol_sigma-70_dom"/>
</dbReference>
<protein>
    <submittedName>
        <fullName evidence="6">Sigma-70 family RNA polymerase sigma factor</fullName>
    </submittedName>
</protein>
<keyword evidence="4" id="KW-0804">Transcription</keyword>
<proteinExistence type="predicted"/>
<reference evidence="6 7" key="1">
    <citation type="journal article" date="2016" name="Genome Announc.">
        <title>Draft Genome Sequence of Criibacterium bergeronii gen. nov., sp. nov., Strain CCRI-22567T, Isolated from a Vaginal Sample from a Woman with Bacterial Vaginosis.</title>
        <authorList>
            <person name="Maheux A.F."/>
            <person name="Berube E."/>
            <person name="Boudreau D.K."/>
            <person name="Raymond F."/>
            <person name="Corbeil J."/>
            <person name="Roy P.H."/>
            <person name="Boissinot M."/>
            <person name="Omar R.F."/>
        </authorList>
    </citation>
    <scope>NUCLEOTIDE SEQUENCE [LARGE SCALE GENOMIC DNA]</scope>
    <source>
        <strain evidence="6 7">CCRI-22567</strain>
    </source>
</reference>
<dbReference type="AlphaFoldDB" id="A0A371ILZ8"/>
<evidence type="ECO:0000259" key="5">
    <source>
        <dbReference type="Pfam" id="PF08281"/>
    </source>
</evidence>
<sequence length="148" mass="17407">MQPNRLEFQKQCAFQSFCKRALRNEAANAHKEIKRRRAKEVSFSDLTPQEQDQLCTYDSYFYGGHEDTEPGYYAAGKKITAKLIAEALRTLPEEKRKAVLLYYFAGMTDTEIGKLFDAPRSTIQYRRTSSFELLKKYLEEHADEWDEW</sequence>
<dbReference type="SUPFAM" id="SSF88659">
    <property type="entry name" value="Sigma3 and sigma4 domains of RNA polymerase sigma factors"/>
    <property type="match status" value="1"/>
</dbReference>
<dbReference type="GO" id="GO:0006352">
    <property type="term" value="P:DNA-templated transcription initiation"/>
    <property type="evidence" value="ECO:0007669"/>
    <property type="project" value="InterPro"/>
</dbReference>
<dbReference type="InterPro" id="IPR039425">
    <property type="entry name" value="RNA_pol_sigma-70-like"/>
</dbReference>
<evidence type="ECO:0000256" key="1">
    <source>
        <dbReference type="ARBA" id="ARBA00023015"/>
    </source>
</evidence>
<dbReference type="GO" id="GO:0003677">
    <property type="term" value="F:DNA binding"/>
    <property type="evidence" value="ECO:0007669"/>
    <property type="project" value="UniProtKB-KW"/>
</dbReference>
<gene>
    <name evidence="6" type="ORF">BBG48_003980</name>
</gene>
<dbReference type="PANTHER" id="PTHR43133:SF8">
    <property type="entry name" value="RNA POLYMERASE SIGMA FACTOR HI_1459-RELATED"/>
    <property type="match status" value="1"/>
</dbReference>